<dbReference type="Proteomes" id="UP000322873">
    <property type="component" value="Unassembled WGS sequence"/>
</dbReference>
<sequence>MTSSTSDETTQSPFYGLYMGDIIPLVGTMSRRAESANAVSLGDLGMDGRNEKGARDGDGARSEKGEDRTSQKSSHNDSETVVFKCYSNTEKMRDDWRTGSTSQAGSDGIENRSSRGYLDATSTCSAQFDGRFEMKRI</sequence>
<comment type="caution">
    <text evidence="2">The sequence shown here is derived from an EMBL/GenBank/DDBJ whole genome shotgun (WGS) entry which is preliminary data.</text>
</comment>
<name>A0A5M9K2R6_MONFR</name>
<gene>
    <name evidence="2" type="ORF">EYC84_006250</name>
</gene>
<feature type="region of interest" description="Disordered" evidence="1">
    <location>
        <begin position="94"/>
        <end position="117"/>
    </location>
</feature>
<dbReference type="EMBL" id="VICG01000001">
    <property type="protein sequence ID" value="KAA8576088.1"/>
    <property type="molecule type" value="Genomic_DNA"/>
</dbReference>
<evidence type="ECO:0000313" key="2">
    <source>
        <dbReference type="EMBL" id="KAA8576088.1"/>
    </source>
</evidence>
<reference evidence="2 3" key="1">
    <citation type="submission" date="2019-06" db="EMBL/GenBank/DDBJ databases">
        <title>Genome Sequence of the Brown Rot Fungal Pathogen Monilinia fructicola.</title>
        <authorList>
            <person name="De Miccolis Angelini R.M."/>
            <person name="Landi L."/>
            <person name="Abate D."/>
            <person name="Pollastro S."/>
            <person name="Romanazzi G."/>
            <person name="Faretra F."/>
        </authorList>
    </citation>
    <scope>NUCLEOTIDE SEQUENCE [LARGE SCALE GENOMIC DNA]</scope>
    <source>
        <strain evidence="2 3">Mfrc123</strain>
    </source>
</reference>
<proteinExistence type="predicted"/>
<feature type="region of interest" description="Disordered" evidence="1">
    <location>
        <begin position="38"/>
        <end position="81"/>
    </location>
</feature>
<evidence type="ECO:0000313" key="3">
    <source>
        <dbReference type="Proteomes" id="UP000322873"/>
    </source>
</evidence>
<keyword evidence="3" id="KW-1185">Reference proteome</keyword>
<organism evidence="2 3">
    <name type="scientific">Monilinia fructicola</name>
    <name type="common">Brown rot fungus</name>
    <name type="synonym">Ciboria fructicola</name>
    <dbReference type="NCBI Taxonomy" id="38448"/>
    <lineage>
        <taxon>Eukaryota</taxon>
        <taxon>Fungi</taxon>
        <taxon>Dikarya</taxon>
        <taxon>Ascomycota</taxon>
        <taxon>Pezizomycotina</taxon>
        <taxon>Leotiomycetes</taxon>
        <taxon>Helotiales</taxon>
        <taxon>Sclerotiniaceae</taxon>
        <taxon>Monilinia</taxon>
    </lineage>
</organism>
<dbReference type="AlphaFoldDB" id="A0A5M9K2R6"/>
<feature type="compositionally biased region" description="Basic and acidic residues" evidence="1">
    <location>
        <begin position="46"/>
        <end position="78"/>
    </location>
</feature>
<evidence type="ECO:0000256" key="1">
    <source>
        <dbReference type="SAM" id="MobiDB-lite"/>
    </source>
</evidence>
<accession>A0A5M9K2R6</accession>
<protein>
    <submittedName>
        <fullName evidence="2">Uncharacterized protein</fullName>
    </submittedName>
</protein>